<feature type="signal peptide" evidence="2">
    <location>
        <begin position="1"/>
        <end position="19"/>
    </location>
</feature>
<comment type="caution">
    <text evidence="3">The sequence shown here is derived from an EMBL/GenBank/DDBJ whole genome shotgun (WGS) entry which is preliminary data.</text>
</comment>
<feature type="region of interest" description="Disordered" evidence="1">
    <location>
        <begin position="124"/>
        <end position="153"/>
    </location>
</feature>
<protein>
    <recommendedName>
        <fullName evidence="5">Lipoprotein</fullName>
    </recommendedName>
</protein>
<keyword evidence="2" id="KW-0732">Signal</keyword>
<evidence type="ECO:0000256" key="1">
    <source>
        <dbReference type="SAM" id="MobiDB-lite"/>
    </source>
</evidence>
<reference evidence="4" key="1">
    <citation type="submission" date="2020-06" db="EMBL/GenBank/DDBJ databases">
        <title>Draft genomic sequence of Geomonas sp. Red330.</title>
        <authorList>
            <person name="Itoh H."/>
            <person name="Zhenxing X."/>
            <person name="Ushijima N."/>
            <person name="Masuda Y."/>
            <person name="Shiratori Y."/>
            <person name="Senoo K."/>
        </authorList>
    </citation>
    <scope>NUCLEOTIDE SEQUENCE [LARGE SCALE GENOMIC DNA]</scope>
    <source>
        <strain evidence="4">Red330</strain>
    </source>
</reference>
<evidence type="ECO:0000256" key="2">
    <source>
        <dbReference type="SAM" id="SignalP"/>
    </source>
</evidence>
<sequence>MRISVAIIMAVLLGGCATANYPDVSRQRMASLPGHYNQFDLQLAWATRAVDDHSVVEGIARNVRWAYMYDLEIWVAILDPAGKEVARSASFVIPRQLDQDEAAPFSVKLPKPAPPGTKLRFTYQYRGSDGGDRERKGGAGGMRWMQSFESTVP</sequence>
<dbReference type="EMBL" id="BLXX01000007">
    <property type="protein sequence ID" value="GFO60138.1"/>
    <property type="molecule type" value="Genomic_DNA"/>
</dbReference>
<keyword evidence="4" id="KW-1185">Reference proteome</keyword>
<evidence type="ECO:0000313" key="4">
    <source>
        <dbReference type="Proteomes" id="UP000556026"/>
    </source>
</evidence>
<gene>
    <name evidence="3" type="ORF">GMST_24630</name>
</gene>
<accession>A0A6V8MJJ1</accession>
<dbReference type="AlphaFoldDB" id="A0A6V8MJJ1"/>
<proteinExistence type="predicted"/>
<feature type="chain" id="PRO_5027691247" description="Lipoprotein" evidence="2">
    <location>
        <begin position="20"/>
        <end position="153"/>
    </location>
</feature>
<name>A0A6V8MJJ1_9BACT</name>
<dbReference type="PROSITE" id="PS51257">
    <property type="entry name" value="PROKAR_LIPOPROTEIN"/>
    <property type="match status" value="1"/>
</dbReference>
<dbReference type="Proteomes" id="UP000556026">
    <property type="component" value="Unassembled WGS sequence"/>
</dbReference>
<evidence type="ECO:0008006" key="5">
    <source>
        <dbReference type="Google" id="ProtNLM"/>
    </source>
</evidence>
<evidence type="ECO:0000313" key="3">
    <source>
        <dbReference type="EMBL" id="GFO60138.1"/>
    </source>
</evidence>
<dbReference type="RefSeq" id="WP_183354961.1">
    <property type="nucleotide sequence ID" value="NZ_BLXX01000007.1"/>
</dbReference>
<organism evidence="3 4">
    <name type="scientific">Geomonas silvestris</name>
    <dbReference type="NCBI Taxonomy" id="2740184"/>
    <lineage>
        <taxon>Bacteria</taxon>
        <taxon>Pseudomonadati</taxon>
        <taxon>Thermodesulfobacteriota</taxon>
        <taxon>Desulfuromonadia</taxon>
        <taxon>Geobacterales</taxon>
        <taxon>Geobacteraceae</taxon>
        <taxon>Geomonas</taxon>
    </lineage>
</organism>